<gene>
    <name evidence="1" type="ORF">CEXT_784341</name>
</gene>
<protein>
    <submittedName>
        <fullName evidence="1">Uncharacterized protein</fullName>
    </submittedName>
</protein>
<dbReference type="Proteomes" id="UP001054945">
    <property type="component" value="Unassembled WGS sequence"/>
</dbReference>
<organism evidence="1 2">
    <name type="scientific">Caerostris extrusa</name>
    <name type="common">Bark spider</name>
    <name type="synonym">Caerostris bankana</name>
    <dbReference type="NCBI Taxonomy" id="172846"/>
    <lineage>
        <taxon>Eukaryota</taxon>
        <taxon>Metazoa</taxon>
        <taxon>Ecdysozoa</taxon>
        <taxon>Arthropoda</taxon>
        <taxon>Chelicerata</taxon>
        <taxon>Arachnida</taxon>
        <taxon>Araneae</taxon>
        <taxon>Araneomorphae</taxon>
        <taxon>Entelegynae</taxon>
        <taxon>Araneoidea</taxon>
        <taxon>Araneidae</taxon>
        <taxon>Caerostris</taxon>
    </lineage>
</organism>
<name>A0AAV4R576_CAEEX</name>
<proteinExistence type="predicted"/>
<sequence length="91" mass="10293">MRHCGLLSSAPGGYGPPCLENLAPALHHFSWERIVSQVEEVWLRNRLPNDLKMEAHRWLISGSSGLEIELESAVAVVQLFRFRRALIGRSE</sequence>
<keyword evidence="2" id="KW-1185">Reference proteome</keyword>
<evidence type="ECO:0000313" key="1">
    <source>
        <dbReference type="EMBL" id="GIY15243.1"/>
    </source>
</evidence>
<evidence type="ECO:0000313" key="2">
    <source>
        <dbReference type="Proteomes" id="UP001054945"/>
    </source>
</evidence>
<dbReference type="EMBL" id="BPLR01007218">
    <property type="protein sequence ID" value="GIY15243.1"/>
    <property type="molecule type" value="Genomic_DNA"/>
</dbReference>
<dbReference type="AlphaFoldDB" id="A0AAV4R576"/>
<reference evidence="1 2" key="1">
    <citation type="submission" date="2021-06" db="EMBL/GenBank/DDBJ databases">
        <title>Caerostris extrusa draft genome.</title>
        <authorList>
            <person name="Kono N."/>
            <person name="Arakawa K."/>
        </authorList>
    </citation>
    <scope>NUCLEOTIDE SEQUENCE [LARGE SCALE GENOMIC DNA]</scope>
</reference>
<comment type="caution">
    <text evidence="1">The sequence shown here is derived from an EMBL/GenBank/DDBJ whole genome shotgun (WGS) entry which is preliminary data.</text>
</comment>
<accession>A0AAV4R576</accession>